<dbReference type="RefSeq" id="XP_028138239.1">
    <property type="nucleotide sequence ID" value="XM_028282438.1"/>
</dbReference>
<sequence length="78" mass="8731">MVIRSVSAILKESPIINKGPSWGIRHLQVLFYFLLLTYTYSMRSVLSVAIVAMNDNSTSSNPNIEVNNSVLGPHLRKK</sequence>
<feature type="transmembrane region" description="Helical" evidence="1">
    <location>
        <begin position="29"/>
        <end position="52"/>
    </location>
</feature>
<accession>A0A6P7FPG1</accession>
<protein>
    <submittedName>
        <fullName evidence="2">Uncharacterized protein LOC114332618 isoform X3</fullName>
    </submittedName>
</protein>
<evidence type="ECO:0000313" key="2">
    <source>
        <dbReference type="RefSeq" id="XP_028138239.1"/>
    </source>
</evidence>
<reference evidence="2" key="1">
    <citation type="submission" date="2025-08" db="UniProtKB">
        <authorList>
            <consortium name="RefSeq"/>
        </authorList>
    </citation>
    <scope>IDENTIFICATION</scope>
    <source>
        <tissue evidence="2">Whole insect</tissue>
    </source>
</reference>
<keyword evidence="1" id="KW-0812">Transmembrane</keyword>
<evidence type="ECO:0000256" key="1">
    <source>
        <dbReference type="SAM" id="Phobius"/>
    </source>
</evidence>
<gene>
    <name evidence="2" type="primary">LOC114332618</name>
</gene>
<organism evidence="2">
    <name type="scientific">Diabrotica virgifera virgifera</name>
    <name type="common">western corn rootworm</name>
    <dbReference type="NCBI Taxonomy" id="50390"/>
    <lineage>
        <taxon>Eukaryota</taxon>
        <taxon>Metazoa</taxon>
        <taxon>Ecdysozoa</taxon>
        <taxon>Arthropoda</taxon>
        <taxon>Hexapoda</taxon>
        <taxon>Insecta</taxon>
        <taxon>Pterygota</taxon>
        <taxon>Neoptera</taxon>
        <taxon>Endopterygota</taxon>
        <taxon>Coleoptera</taxon>
        <taxon>Polyphaga</taxon>
        <taxon>Cucujiformia</taxon>
        <taxon>Chrysomeloidea</taxon>
        <taxon>Chrysomelidae</taxon>
        <taxon>Galerucinae</taxon>
        <taxon>Diabroticina</taxon>
        <taxon>Diabroticites</taxon>
        <taxon>Diabrotica</taxon>
    </lineage>
</organism>
<keyword evidence="1" id="KW-1133">Transmembrane helix</keyword>
<proteinExistence type="predicted"/>
<name>A0A6P7FPG1_DIAVI</name>
<dbReference type="AlphaFoldDB" id="A0A6P7FPG1"/>
<keyword evidence="1" id="KW-0472">Membrane</keyword>